<evidence type="ECO:0000256" key="1">
    <source>
        <dbReference type="ARBA" id="ARBA00004123"/>
    </source>
</evidence>
<feature type="compositionally biased region" description="Low complexity" evidence="8">
    <location>
        <begin position="15"/>
        <end position="31"/>
    </location>
</feature>
<feature type="compositionally biased region" description="Basic and acidic residues" evidence="8">
    <location>
        <begin position="36"/>
        <end position="71"/>
    </location>
</feature>
<dbReference type="InterPro" id="IPR036285">
    <property type="entry name" value="PRP4-like_sf"/>
</dbReference>
<accession>A0A5C3EZK5</accession>
<dbReference type="Pfam" id="PF08799">
    <property type="entry name" value="PRP4"/>
    <property type="match status" value="1"/>
</dbReference>
<name>A0A5C3EZK5_9BASI</name>
<dbReference type="InterPro" id="IPR004098">
    <property type="entry name" value="Prp18"/>
</dbReference>
<dbReference type="SUPFAM" id="SSF158230">
    <property type="entry name" value="PRP4-like"/>
    <property type="match status" value="1"/>
</dbReference>
<organism evidence="10 11">
    <name type="scientific">Pseudozyma flocculosa</name>
    <dbReference type="NCBI Taxonomy" id="84751"/>
    <lineage>
        <taxon>Eukaryota</taxon>
        <taxon>Fungi</taxon>
        <taxon>Dikarya</taxon>
        <taxon>Basidiomycota</taxon>
        <taxon>Ustilaginomycotina</taxon>
        <taxon>Ustilaginomycetes</taxon>
        <taxon>Ustilaginales</taxon>
        <taxon>Ustilaginaceae</taxon>
        <taxon>Pseudozyma</taxon>
    </lineage>
</organism>
<evidence type="ECO:0000256" key="4">
    <source>
        <dbReference type="ARBA" id="ARBA00022664"/>
    </source>
</evidence>
<feature type="compositionally biased region" description="Low complexity" evidence="8">
    <location>
        <begin position="95"/>
        <end position="110"/>
    </location>
</feature>
<dbReference type="Pfam" id="PF02840">
    <property type="entry name" value="Prp18"/>
    <property type="match status" value="1"/>
</dbReference>
<keyword evidence="6" id="KW-0508">mRNA splicing</keyword>
<comment type="similarity">
    <text evidence="2">Belongs to the PRP18 family.</text>
</comment>
<dbReference type="GO" id="GO:0000350">
    <property type="term" value="P:generation of catalytic spliceosome for second transesterification step"/>
    <property type="evidence" value="ECO:0007669"/>
    <property type="project" value="TreeGrafter"/>
</dbReference>
<feature type="compositionally biased region" description="Low complexity" evidence="8">
    <location>
        <begin position="203"/>
        <end position="225"/>
    </location>
</feature>
<dbReference type="GO" id="GO:0005682">
    <property type="term" value="C:U5 snRNP"/>
    <property type="evidence" value="ECO:0007669"/>
    <property type="project" value="TreeGrafter"/>
</dbReference>
<dbReference type="Gene3D" id="1.20.940.10">
    <property type="entry name" value="Functional domain of the splicing factor Prp18"/>
    <property type="match status" value="1"/>
</dbReference>
<evidence type="ECO:0000256" key="2">
    <source>
        <dbReference type="ARBA" id="ARBA00008137"/>
    </source>
</evidence>
<dbReference type="InterPro" id="IPR014906">
    <property type="entry name" value="PRP4-like"/>
</dbReference>
<feature type="region of interest" description="Disordered" evidence="8">
    <location>
        <begin position="1"/>
        <end position="116"/>
    </location>
</feature>
<keyword evidence="4" id="KW-0507">mRNA processing</keyword>
<evidence type="ECO:0000256" key="5">
    <source>
        <dbReference type="ARBA" id="ARBA00022728"/>
    </source>
</evidence>
<evidence type="ECO:0000256" key="8">
    <source>
        <dbReference type="SAM" id="MobiDB-lite"/>
    </source>
</evidence>
<dbReference type="PANTHER" id="PTHR13007">
    <property type="entry name" value="PRE-MRNA SPLICING FACTOR-RELATED"/>
    <property type="match status" value="1"/>
</dbReference>
<evidence type="ECO:0000256" key="3">
    <source>
        <dbReference type="ARBA" id="ARBA00018242"/>
    </source>
</evidence>
<dbReference type="SUPFAM" id="SSF47938">
    <property type="entry name" value="Functional domain of the splicing factor Prp18"/>
    <property type="match status" value="1"/>
</dbReference>
<keyword evidence="11" id="KW-1185">Reference proteome</keyword>
<reference evidence="10 11" key="1">
    <citation type="submission" date="2018-03" db="EMBL/GenBank/DDBJ databases">
        <authorList>
            <person name="Guldener U."/>
        </authorList>
    </citation>
    <scope>NUCLEOTIDE SEQUENCE [LARGE SCALE GENOMIC DNA]</scope>
    <source>
        <strain evidence="10 11">DAOM196992</strain>
    </source>
</reference>
<keyword evidence="5" id="KW-0747">Spliceosome</keyword>
<proteinExistence type="inferred from homology"/>
<evidence type="ECO:0000313" key="10">
    <source>
        <dbReference type="EMBL" id="SPO37658.1"/>
    </source>
</evidence>
<dbReference type="Gene3D" id="4.10.280.110">
    <property type="entry name" value="Pre-mRNA processing factor 4 domain"/>
    <property type="match status" value="1"/>
</dbReference>
<feature type="domain" description="Pre-mRNA processing factor 4 (PRP4)-like" evidence="9">
    <location>
        <begin position="116"/>
        <end position="166"/>
    </location>
</feature>
<protein>
    <recommendedName>
        <fullName evidence="3">Pre-mRNA-splicing factor 18</fullName>
    </recommendedName>
</protein>
<evidence type="ECO:0000256" key="7">
    <source>
        <dbReference type="ARBA" id="ARBA00023242"/>
    </source>
</evidence>
<evidence type="ECO:0000259" key="9">
    <source>
        <dbReference type="SMART" id="SM00500"/>
    </source>
</evidence>
<dbReference type="GO" id="GO:0046540">
    <property type="term" value="C:U4/U6 x U5 tri-snRNP complex"/>
    <property type="evidence" value="ECO:0007669"/>
    <property type="project" value="TreeGrafter"/>
</dbReference>
<dbReference type="FunFam" id="1.20.940.10:FF:000002">
    <property type="entry name" value="Pre-mRNA processing factor 18"/>
    <property type="match status" value="1"/>
</dbReference>
<keyword evidence="7" id="KW-0539">Nucleus</keyword>
<dbReference type="Proteomes" id="UP000323386">
    <property type="component" value="Unassembled WGS sequence"/>
</dbReference>
<dbReference type="PANTHER" id="PTHR13007:SF19">
    <property type="entry name" value="PRE-MRNA-SPLICING FACTOR 18"/>
    <property type="match status" value="1"/>
</dbReference>
<feature type="compositionally biased region" description="Basic and acidic residues" evidence="8">
    <location>
        <begin position="1"/>
        <end position="10"/>
    </location>
</feature>
<gene>
    <name evidence="10" type="ORF">PSFLO_03134</name>
</gene>
<evidence type="ECO:0000313" key="11">
    <source>
        <dbReference type="Proteomes" id="UP000323386"/>
    </source>
</evidence>
<feature type="compositionally biased region" description="Basic and acidic residues" evidence="8">
    <location>
        <begin position="182"/>
        <end position="202"/>
    </location>
</feature>
<dbReference type="EMBL" id="OOIP01000007">
    <property type="protein sequence ID" value="SPO37658.1"/>
    <property type="molecule type" value="Genomic_DNA"/>
</dbReference>
<dbReference type="InterPro" id="IPR039979">
    <property type="entry name" value="PRPF18"/>
</dbReference>
<sequence length="413" mass="45529">MDFLKAEIANKRKALSPPTASASPSASAEPPTKYMRRGELERLQEQQRRAEEQKQKEEREKAKRAREDKAKRPATAAAASASASGSSTPRRDRTTGSSSPAPTTAASSSAKEAFNISNHEAVRRLRAKGQPIRLFAETDKERRLRLRALELIEEKGSTTGQNDFRTAMQSAETDMALELLERRNASDKGKAERDKLDGKAKDSAAAATTTAGKGADGGAAASEGAAADEDDGKKAGNEYTGMDGLLDLSLIKKDTARVYPIIYYTLKGLLQDWAEHMAARPDDLKQTTQGKLAAATQVQASEYLKPLFKQLRKRTLAPDVLMRIAEIVHYMQKREYRNANDSYLQLSIGNAPWPIGVTMVGIHERSGREKIFSSNVAHVLNDEVSRKYIQSLKRLMTFAQTRYPPKDLSMLMG</sequence>
<dbReference type="AlphaFoldDB" id="A0A5C3EZK5"/>
<feature type="compositionally biased region" description="Low complexity" evidence="8">
    <location>
        <begin position="74"/>
        <end position="88"/>
    </location>
</feature>
<dbReference type="SMART" id="SM00500">
    <property type="entry name" value="SFM"/>
    <property type="match status" value="1"/>
</dbReference>
<comment type="subcellular location">
    <subcellularLocation>
        <location evidence="1">Nucleus</location>
    </subcellularLocation>
</comment>
<evidence type="ECO:0000256" key="6">
    <source>
        <dbReference type="ARBA" id="ARBA00023187"/>
    </source>
</evidence>
<dbReference type="GO" id="GO:0071021">
    <property type="term" value="C:U2-type post-spliceosomal complex"/>
    <property type="evidence" value="ECO:0007669"/>
    <property type="project" value="TreeGrafter"/>
</dbReference>
<feature type="region of interest" description="Disordered" evidence="8">
    <location>
        <begin position="182"/>
        <end position="235"/>
    </location>
</feature>
<dbReference type="OrthoDB" id="10261918at2759"/>